<reference evidence="2 3" key="1">
    <citation type="submission" date="2016-10" db="EMBL/GenBank/DDBJ databases">
        <authorList>
            <person name="Varghese N."/>
            <person name="Submissions S."/>
        </authorList>
    </citation>
    <scope>NUCLEOTIDE SEQUENCE [LARGE SCALE GENOMIC DNA]</scope>
    <source>
        <strain evidence="2 3">DSM 17997</strain>
    </source>
</reference>
<sequence>MQKPRSVSQRTQRKNKFFQIFRKPTDSKNHSKNLCDLPETLGTLCVKTISRKARRVFRGERKEKNTSSQIFRKPTDFQNYQKTFATFPRHLAPSALKQSLAKSAEFFAENTKKKIHPPKSSENQPIFKTTKKPLPPSRDTWRNLR</sequence>
<organism evidence="2 3">
    <name type="scientific">Rhodonellum ikkaensis</name>
    <dbReference type="NCBI Taxonomy" id="336829"/>
    <lineage>
        <taxon>Bacteria</taxon>
        <taxon>Pseudomonadati</taxon>
        <taxon>Bacteroidota</taxon>
        <taxon>Cytophagia</taxon>
        <taxon>Cytophagales</taxon>
        <taxon>Cytophagaceae</taxon>
        <taxon>Rhodonellum</taxon>
    </lineage>
</organism>
<accession>A0A1H3QUF8</accession>
<name>A0A1H3QUF8_9BACT</name>
<gene>
    <name evidence="2" type="ORF">SAMN05444412_1078</name>
</gene>
<dbReference type="EMBL" id="FNQC01000007">
    <property type="protein sequence ID" value="SDZ17026.1"/>
    <property type="molecule type" value="Genomic_DNA"/>
</dbReference>
<keyword evidence="3" id="KW-1185">Reference proteome</keyword>
<proteinExistence type="predicted"/>
<comment type="caution">
    <text evidence="2">The sequence shown here is derived from an EMBL/GenBank/DDBJ whole genome shotgun (WGS) entry which is preliminary data.</text>
</comment>
<evidence type="ECO:0000313" key="2">
    <source>
        <dbReference type="EMBL" id="SDZ17026.1"/>
    </source>
</evidence>
<feature type="region of interest" description="Disordered" evidence="1">
    <location>
        <begin position="109"/>
        <end position="145"/>
    </location>
</feature>
<evidence type="ECO:0000313" key="3">
    <source>
        <dbReference type="Proteomes" id="UP000199663"/>
    </source>
</evidence>
<protein>
    <submittedName>
        <fullName evidence="2">Uncharacterized protein</fullName>
    </submittedName>
</protein>
<evidence type="ECO:0000256" key="1">
    <source>
        <dbReference type="SAM" id="MobiDB-lite"/>
    </source>
</evidence>
<dbReference type="Proteomes" id="UP000199663">
    <property type="component" value="Unassembled WGS sequence"/>
</dbReference>